<name>A0ABR1KWV5_9PEZI</name>
<evidence type="ECO:0000256" key="2">
    <source>
        <dbReference type="SAM" id="Coils"/>
    </source>
</evidence>
<dbReference type="Gene3D" id="4.10.240.10">
    <property type="entry name" value="Zn(2)-C6 fungal-type DNA-binding domain"/>
    <property type="match status" value="1"/>
</dbReference>
<dbReference type="PANTHER" id="PTHR47256">
    <property type="entry name" value="ZN(II)2CYS6 TRANSCRIPTION FACTOR (EUROFUNG)-RELATED"/>
    <property type="match status" value="1"/>
</dbReference>
<feature type="compositionally biased region" description="Polar residues" evidence="3">
    <location>
        <begin position="238"/>
        <end position="249"/>
    </location>
</feature>
<gene>
    <name evidence="5" type="ORF">IWZ03DRAFT_2029</name>
</gene>
<feature type="coiled-coil region" evidence="2">
    <location>
        <begin position="122"/>
        <end position="149"/>
    </location>
</feature>
<dbReference type="Proteomes" id="UP001363622">
    <property type="component" value="Unassembled WGS sequence"/>
</dbReference>
<dbReference type="SMART" id="SM00066">
    <property type="entry name" value="GAL4"/>
    <property type="match status" value="1"/>
</dbReference>
<dbReference type="SUPFAM" id="SSF57701">
    <property type="entry name" value="Zn2/Cys6 DNA-binding domain"/>
    <property type="match status" value="1"/>
</dbReference>
<dbReference type="InterPro" id="IPR036864">
    <property type="entry name" value="Zn2-C6_fun-type_DNA-bd_sf"/>
</dbReference>
<feature type="region of interest" description="Disordered" evidence="3">
    <location>
        <begin position="234"/>
        <end position="256"/>
    </location>
</feature>
<dbReference type="InterPro" id="IPR001138">
    <property type="entry name" value="Zn2Cys6_DnaBD"/>
</dbReference>
<sequence>MSSKGTRRREESKNLSQDQIPTAATTSRTTSTSAIKSETSRRASLAPAPSPSARERSDDATSPQPFEKPKGRTPRVHVTDVACTPCQNRKSKCNGGRPTCSSCLARGRTDCFYDTAGDQRRTSALKETNQRLKQENQNLKDVIKEVCAANDTASAIEIARRLPSEGFQNVEEVVDLLKRRPRAIESIVGENPLAGTRVGRNSAERSMDIDAAPQEVNINSVLETADTTYGAQVPFQPPASSSRAVNSNGRRPAHFSHTNAPVRCIETFRMIAS</sequence>
<dbReference type="CDD" id="cd00067">
    <property type="entry name" value="GAL4"/>
    <property type="match status" value="1"/>
</dbReference>
<accession>A0ABR1KWV5</accession>
<feature type="region of interest" description="Disordered" evidence="3">
    <location>
        <begin position="1"/>
        <end position="77"/>
    </location>
</feature>
<dbReference type="Pfam" id="PF00172">
    <property type="entry name" value="Zn_clus"/>
    <property type="match status" value="1"/>
</dbReference>
<protein>
    <recommendedName>
        <fullName evidence="4">Zn(2)-C6 fungal-type domain-containing protein</fullName>
    </recommendedName>
</protein>
<evidence type="ECO:0000313" key="6">
    <source>
        <dbReference type="Proteomes" id="UP001363622"/>
    </source>
</evidence>
<keyword evidence="2" id="KW-0175">Coiled coil</keyword>
<reference evidence="5 6" key="1">
    <citation type="submission" date="2024-04" db="EMBL/GenBank/DDBJ databases">
        <title>Phyllosticta paracitricarpa is synonymous to the EU quarantine fungus P. citricarpa based on phylogenomic analyses.</title>
        <authorList>
            <consortium name="Lawrence Berkeley National Laboratory"/>
            <person name="Van Ingen-Buijs V.A."/>
            <person name="Van Westerhoven A.C."/>
            <person name="Haridas S."/>
            <person name="Skiadas P."/>
            <person name="Martin F."/>
            <person name="Groenewald J.Z."/>
            <person name="Crous P.W."/>
            <person name="Seidl M.F."/>
        </authorList>
    </citation>
    <scope>NUCLEOTIDE SEQUENCE [LARGE SCALE GENOMIC DNA]</scope>
    <source>
        <strain evidence="5 6">CBS 123371</strain>
    </source>
</reference>
<dbReference type="PANTHER" id="PTHR47256:SF3">
    <property type="entry name" value="ZN(II)2CYS6 TRANSCRIPTION FACTOR (EUROFUNG)"/>
    <property type="match status" value="1"/>
</dbReference>
<keyword evidence="6" id="KW-1185">Reference proteome</keyword>
<feature type="compositionally biased region" description="Low complexity" evidence="3">
    <location>
        <begin position="22"/>
        <end position="34"/>
    </location>
</feature>
<keyword evidence="1" id="KW-0539">Nucleus</keyword>
<feature type="domain" description="Zn(2)-C6 fungal-type" evidence="4">
    <location>
        <begin position="82"/>
        <end position="113"/>
    </location>
</feature>
<evidence type="ECO:0000256" key="3">
    <source>
        <dbReference type="SAM" id="MobiDB-lite"/>
    </source>
</evidence>
<dbReference type="PROSITE" id="PS50048">
    <property type="entry name" value="ZN2_CY6_FUNGAL_2"/>
    <property type="match status" value="1"/>
</dbReference>
<evidence type="ECO:0000256" key="1">
    <source>
        <dbReference type="ARBA" id="ARBA00023242"/>
    </source>
</evidence>
<evidence type="ECO:0000313" key="5">
    <source>
        <dbReference type="EMBL" id="KAK7523360.1"/>
    </source>
</evidence>
<evidence type="ECO:0000259" key="4">
    <source>
        <dbReference type="PROSITE" id="PS50048"/>
    </source>
</evidence>
<proteinExistence type="predicted"/>
<dbReference type="EMBL" id="JBBPHU010000001">
    <property type="protein sequence ID" value="KAK7523360.1"/>
    <property type="molecule type" value="Genomic_DNA"/>
</dbReference>
<organism evidence="5 6">
    <name type="scientific">Phyllosticta citriasiana</name>
    <dbReference type="NCBI Taxonomy" id="595635"/>
    <lineage>
        <taxon>Eukaryota</taxon>
        <taxon>Fungi</taxon>
        <taxon>Dikarya</taxon>
        <taxon>Ascomycota</taxon>
        <taxon>Pezizomycotina</taxon>
        <taxon>Dothideomycetes</taxon>
        <taxon>Dothideomycetes incertae sedis</taxon>
        <taxon>Botryosphaeriales</taxon>
        <taxon>Phyllostictaceae</taxon>
        <taxon>Phyllosticta</taxon>
    </lineage>
</organism>
<dbReference type="InterPro" id="IPR053187">
    <property type="entry name" value="Notoamide_regulator"/>
</dbReference>
<comment type="caution">
    <text evidence="5">The sequence shown here is derived from an EMBL/GenBank/DDBJ whole genome shotgun (WGS) entry which is preliminary data.</text>
</comment>